<accession>A0A7I5ECQ8</accession>
<evidence type="ECO:0000313" key="1">
    <source>
        <dbReference type="Proteomes" id="UP000025227"/>
    </source>
</evidence>
<dbReference type="WBParaSite" id="HCON_00144290-00001">
    <property type="protein sequence ID" value="HCON_00144290-00001"/>
    <property type="gene ID" value="HCON_00144290"/>
</dbReference>
<dbReference type="OrthoDB" id="5857431at2759"/>
<reference evidence="2" key="1">
    <citation type="submission" date="2020-12" db="UniProtKB">
        <authorList>
            <consortium name="WormBaseParasite"/>
        </authorList>
    </citation>
    <scope>IDENTIFICATION</scope>
    <source>
        <strain evidence="2">MHco3</strain>
    </source>
</reference>
<dbReference type="PANTHER" id="PTHR46060">
    <property type="entry name" value="MARINER MOS1 TRANSPOSASE-LIKE PROTEIN"/>
    <property type="match status" value="1"/>
</dbReference>
<name>A0A7I5ECQ8_HAECO</name>
<proteinExistence type="predicted"/>
<organism evidence="1 2">
    <name type="scientific">Haemonchus contortus</name>
    <name type="common">Barber pole worm</name>
    <dbReference type="NCBI Taxonomy" id="6289"/>
    <lineage>
        <taxon>Eukaryota</taxon>
        <taxon>Metazoa</taxon>
        <taxon>Ecdysozoa</taxon>
        <taxon>Nematoda</taxon>
        <taxon>Chromadorea</taxon>
        <taxon>Rhabditida</taxon>
        <taxon>Rhabditina</taxon>
        <taxon>Rhabditomorpha</taxon>
        <taxon>Strongyloidea</taxon>
        <taxon>Trichostrongylidae</taxon>
        <taxon>Haemonchus</taxon>
    </lineage>
</organism>
<protein>
    <submittedName>
        <fullName evidence="2">HTH_48 domain-containing protein</fullName>
    </submittedName>
</protein>
<dbReference type="AlphaFoldDB" id="A0A7I5ECQ8"/>
<dbReference type="InterPro" id="IPR052709">
    <property type="entry name" value="Transposase-MT_Hybrid"/>
</dbReference>
<dbReference type="Proteomes" id="UP000025227">
    <property type="component" value="Unplaced"/>
</dbReference>
<evidence type="ECO:0000313" key="2">
    <source>
        <dbReference type="WBParaSite" id="HCON_00144290-00001"/>
    </source>
</evidence>
<dbReference type="PANTHER" id="PTHR46060:SF1">
    <property type="entry name" value="MARINER MOS1 TRANSPOSASE-LIKE PROTEIN"/>
    <property type="match status" value="1"/>
</dbReference>
<sequence>MRYSDNRWTTAVTDWIPWDIKRTLGRPSAGWSDFSTKALNERNVGPRVPEAMTIHWTTLARDRDEWRRYWRPLKEVDDQRGDRHPEGWRDYEGGCHHPQCFDQKRGPSATTLPDFDIMAAAEDIDNLKRSITEQDQREIIKWGAIQGESEAQTHREHSQQMDGTEFFKRNVQKWVRMFKEGRTETSEGRGGAHNVHSAHEERVAEIKRRMAECRDCTIAELAREIGIPATKVGRVVSEELKMVKKMCVWVPHLLTEAQVQNRIDACINNLLRHRRHPRLTKRKLAIDETWVGFRLSPKVTSVGFGWTPMRNRPNWFINSHVVRSGCSSWP</sequence>
<keyword evidence="1" id="KW-1185">Reference proteome</keyword>